<dbReference type="RefSeq" id="WP_196939834.1">
    <property type="nucleotide sequence ID" value="NZ_MU158690.1"/>
</dbReference>
<proteinExistence type="inferred from homology"/>
<dbReference type="InterPro" id="IPR036942">
    <property type="entry name" value="Beta-barrel_TonB_sf"/>
</dbReference>
<sequence length="1068" mass="119932">MKILLLFFMLAISYTGLYAQQACSIDVVVVRQEDGRAMPNINIEMDGRSFKTDHLGRVTLHIDKEAVDVRIRHVGYTVQTLTVRCSDSKDLQIAMVEEAVEIDSVYVSTGYEKIPRERATGSFEFIDNSLLNRSVGTNIIARLENITTGLHFNKQSVSAVGGGLAISPQIVLHGISTIRDHANRSSPLIILDNFPYEGDINDINPAEIDNITILKDAAATSIWGAKAGNGVIVLTSKYAGMAEGIKGSFGSTVSITQKPDLMRHQVISPGDYIDVERFLFDKGYYSNLETNRSRPALSPAVELFIAERDGTLSIDEINTQLAVLRSQDVRRDFAQYLYRNALLHQYNLNLNGRSAKSRFVLSAGYDNSAPTQLGRDYERGNIRIENVYQPTKNIDITTSMRWSVAQARSADAVPVYAEIGYRYPYIRLADDQGNAIPIPKDYRLSYIDQTGQGLLMDWHYRPLDEVANQPTTNLRKDLILNTGIKYRWTSWFNLDLKYQYADVADKANSLYDLANYRTRNQINLGSTISNGAVIYNFPYGSVLQDDLLFSKGHYGRAQANMNRSWSDRHDINGLLGFEFNARQSASSGYTIVGYDENTLAFPTGIDYLKPYPVYDNLQATSAIGQPLRPMTALEQRYMSYFGNASYSYDSRYVVSMSVRKDASNLFGVATNDKWSPLWSVGGRWNASKESFFSTNWMSTLTLRASYGFSGNIDNSLSAVPTLSFLSPAAAYLVPWQRAQNLNAPNAELRWEKVRNINFGLDFGLANKKVSGSIDIYHKSTKDLYTSVPMDPTTGISAMVINGANVNGKGVDLQIKTVNIDNAIKWSTNWLFSYNNTWIKRNFKEYAGPADLTTAGLNTVEGHLAFPMYSYRWGGLDPQTGEPRGLLNGEPSKDYRALRSQNVQPEDLVFHGSRRPLYWGGVRNNVNYKNFSLSANVSWKAGYYFRRESIDYSYVLNNGLAHSDYYRRWQKAGDEASTDVPAFIYPVNSLANTFYANSEVLVEKGDHIYLDDIRMDYSCRISQSLRMNLYLMASNIGMIWSASSSGQFPDNASSIPMPRIFSCGFNLNF</sequence>
<evidence type="ECO:0000256" key="2">
    <source>
        <dbReference type="ARBA" id="ARBA00022448"/>
    </source>
</evidence>
<comment type="similarity">
    <text evidence="7">Belongs to the TonB-dependent receptor family.</text>
</comment>
<keyword evidence="5 7" id="KW-0472">Membrane</keyword>
<dbReference type="EMBL" id="PSKQ01000022">
    <property type="protein sequence ID" value="MBE8721916.1"/>
    <property type="molecule type" value="Genomic_DNA"/>
</dbReference>
<evidence type="ECO:0000256" key="3">
    <source>
        <dbReference type="ARBA" id="ARBA00022452"/>
    </source>
</evidence>
<evidence type="ECO:0000256" key="6">
    <source>
        <dbReference type="ARBA" id="ARBA00023237"/>
    </source>
</evidence>
<dbReference type="InterPro" id="IPR039426">
    <property type="entry name" value="TonB-dep_rcpt-like"/>
</dbReference>
<gene>
    <name evidence="10" type="ORF">C4F40_14400</name>
</gene>
<reference evidence="10 11" key="1">
    <citation type="submission" date="2018-02" db="EMBL/GenBank/DDBJ databases">
        <title>Sphingobacterium KA21.</title>
        <authorList>
            <person name="Vasarhelyi B.M."/>
            <person name="Deshmukh S."/>
            <person name="Balint B."/>
            <person name="Kukolya J."/>
        </authorList>
    </citation>
    <scope>NUCLEOTIDE SEQUENCE [LARGE SCALE GENOMIC DNA]</scope>
    <source>
        <strain evidence="10 11">Ka21</strain>
    </source>
</reference>
<comment type="caution">
    <text evidence="10">The sequence shown here is derived from an EMBL/GenBank/DDBJ whole genome shotgun (WGS) entry which is preliminary data.</text>
</comment>
<evidence type="ECO:0000313" key="10">
    <source>
        <dbReference type="EMBL" id="MBE8721916.1"/>
    </source>
</evidence>
<dbReference type="InterPro" id="IPR023996">
    <property type="entry name" value="TonB-dep_OMP_SusC/RagA"/>
</dbReference>
<evidence type="ECO:0000256" key="8">
    <source>
        <dbReference type="SAM" id="SignalP"/>
    </source>
</evidence>
<evidence type="ECO:0000256" key="1">
    <source>
        <dbReference type="ARBA" id="ARBA00004571"/>
    </source>
</evidence>
<keyword evidence="2 7" id="KW-0813">Transport</keyword>
<keyword evidence="3 7" id="KW-1134">Transmembrane beta strand</keyword>
<comment type="subcellular location">
    <subcellularLocation>
        <location evidence="1 7">Cell outer membrane</location>
        <topology evidence="1 7">Multi-pass membrane protein</topology>
    </subcellularLocation>
</comment>
<feature type="signal peptide" evidence="8">
    <location>
        <begin position="1"/>
        <end position="19"/>
    </location>
</feature>
<keyword evidence="8" id="KW-0732">Signal</keyword>
<keyword evidence="11" id="KW-1185">Reference proteome</keyword>
<feature type="domain" description="TonB-dependent receptor plug" evidence="9">
    <location>
        <begin position="119"/>
        <end position="231"/>
    </location>
</feature>
<organism evidence="10 11">
    <name type="scientific">Sphingobacterium pedocola</name>
    <dbReference type="NCBI Taxonomy" id="2082722"/>
    <lineage>
        <taxon>Bacteria</taxon>
        <taxon>Pseudomonadati</taxon>
        <taxon>Bacteroidota</taxon>
        <taxon>Sphingobacteriia</taxon>
        <taxon>Sphingobacteriales</taxon>
        <taxon>Sphingobacteriaceae</taxon>
        <taxon>Sphingobacterium</taxon>
    </lineage>
</organism>
<evidence type="ECO:0000313" key="11">
    <source>
        <dbReference type="Proteomes" id="UP000618319"/>
    </source>
</evidence>
<accession>A0ABR9T992</accession>
<dbReference type="Pfam" id="PF07715">
    <property type="entry name" value="Plug"/>
    <property type="match status" value="1"/>
</dbReference>
<dbReference type="PROSITE" id="PS52016">
    <property type="entry name" value="TONB_DEPENDENT_REC_3"/>
    <property type="match status" value="1"/>
</dbReference>
<dbReference type="NCBIfam" id="TIGR04056">
    <property type="entry name" value="OMP_RagA_SusC"/>
    <property type="match status" value="1"/>
</dbReference>
<dbReference type="SUPFAM" id="SSF56935">
    <property type="entry name" value="Porins"/>
    <property type="match status" value="1"/>
</dbReference>
<dbReference type="Gene3D" id="2.40.170.20">
    <property type="entry name" value="TonB-dependent receptor, beta-barrel domain"/>
    <property type="match status" value="1"/>
</dbReference>
<dbReference type="Proteomes" id="UP000618319">
    <property type="component" value="Unassembled WGS sequence"/>
</dbReference>
<keyword evidence="6 7" id="KW-0998">Cell outer membrane</keyword>
<keyword evidence="4 7" id="KW-0812">Transmembrane</keyword>
<dbReference type="InterPro" id="IPR012910">
    <property type="entry name" value="Plug_dom"/>
</dbReference>
<dbReference type="Gene3D" id="2.170.130.10">
    <property type="entry name" value="TonB-dependent receptor, plug domain"/>
    <property type="match status" value="1"/>
</dbReference>
<name>A0ABR9T992_9SPHI</name>
<feature type="chain" id="PRO_5046815558" description="TonB-dependent receptor plug domain-containing protein" evidence="8">
    <location>
        <begin position="20"/>
        <end position="1068"/>
    </location>
</feature>
<dbReference type="InterPro" id="IPR037066">
    <property type="entry name" value="Plug_dom_sf"/>
</dbReference>
<evidence type="ECO:0000256" key="7">
    <source>
        <dbReference type="PROSITE-ProRule" id="PRU01360"/>
    </source>
</evidence>
<evidence type="ECO:0000256" key="5">
    <source>
        <dbReference type="ARBA" id="ARBA00023136"/>
    </source>
</evidence>
<protein>
    <recommendedName>
        <fullName evidence="9">TonB-dependent receptor plug domain-containing protein</fullName>
    </recommendedName>
</protein>
<evidence type="ECO:0000256" key="4">
    <source>
        <dbReference type="ARBA" id="ARBA00022692"/>
    </source>
</evidence>
<evidence type="ECO:0000259" key="9">
    <source>
        <dbReference type="Pfam" id="PF07715"/>
    </source>
</evidence>